<evidence type="ECO:0000256" key="4">
    <source>
        <dbReference type="ARBA" id="ARBA00023163"/>
    </source>
</evidence>
<accession>A0A9D2L6Q5</accession>
<dbReference type="Pfam" id="PF01325">
    <property type="entry name" value="Fe_dep_repress"/>
    <property type="match status" value="1"/>
</dbReference>
<reference evidence="6" key="2">
    <citation type="submission" date="2021-04" db="EMBL/GenBank/DDBJ databases">
        <authorList>
            <person name="Gilroy R."/>
        </authorList>
    </citation>
    <scope>NUCLEOTIDE SEQUENCE</scope>
    <source>
        <strain evidence="6">CHK188-4685</strain>
    </source>
</reference>
<dbReference type="GO" id="GO:0046914">
    <property type="term" value="F:transition metal ion binding"/>
    <property type="evidence" value="ECO:0007669"/>
    <property type="project" value="InterPro"/>
</dbReference>
<dbReference type="Gene3D" id="1.10.10.10">
    <property type="entry name" value="Winged helix-like DNA-binding domain superfamily/Winged helix DNA-binding domain"/>
    <property type="match status" value="1"/>
</dbReference>
<dbReference type="InterPro" id="IPR036390">
    <property type="entry name" value="WH_DNA-bd_sf"/>
</dbReference>
<dbReference type="InterPro" id="IPR022689">
    <property type="entry name" value="Iron_dep_repressor"/>
</dbReference>
<comment type="caution">
    <text evidence="6">The sequence shown here is derived from an EMBL/GenBank/DDBJ whole genome shotgun (WGS) entry which is preliminary data.</text>
</comment>
<dbReference type="Pfam" id="PF02742">
    <property type="entry name" value="Fe_dep_repr_C"/>
    <property type="match status" value="1"/>
</dbReference>
<dbReference type="GO" id="GO:0003677">
    <property type="term" value="F:DNA binding"/>
    <property type="evidence" value="ECO:0007669"/>
    <property type="project" value="UniProtKB-KW"/>
</dbReference>
<dbReference type="PANTHER" id="PTHR33238">
    <property type="entry name" value="IRON (METAL) DEPENDENT REPRESSOR, DTXR FAMILY"/>
    <property type="match status" value="1"/>
</dbReference>
<name>A0A9D2L6Q5_9FIRM</name>
<dbReference type="InterPro" id="IPR036388">
    <property type="entry name" value="WH-like_DNA-bd_sf"/>
</dbReference>
<dbReference type="AlphaFoldDB" id="A0A9D2L6Q5"/>
<keyword evidence="2" id="KW-0805">Transcription regulation</keyword>
<comment type="similarity">
    <text evidence="1">Belongs to the DtxR/MntR family.</text>
</comment>
<sequence>MKIQESAENYLETILMLGHTKPHVRSIDIANELDFSKPSVSVAMKNLRQNGYIQVDGNGYITLTDAGRKIAETMYERHTMLSSWLVYLGVDQKTAVEDACRMEHVLSADSFEAIKRHITSCQELSPDMYVAQ</sequence>
<evidence type="ECO:0000313" key="7">
    <source>
        <dbReference type="Proteomes" id="UP000886804"/>
    </source>
</evidence>
<dbReference type="InterPro" id="IPR050536">
    <property type="entry name" value="DtxR_MntR_Metal-Reg"/>
</dbReference>
<dbReference type="PANTHER" id="PTHR33238:SF7">
    <property type="entry name" value="IRON-DEPENDENT TRANSCRIPTIONAL REGULATOR"/>
    <property type="match status" value="1"/>
</dbReference>
<proteinExistence type="inferred from homology"/>
<keyword evidence="3" id="KW-0238">DNA-binding</keyword>
<dbReference type="InterPro" id="IPR022687">
    <property type="entry name" value="HTH_DTXR"/>
</dbReference>
<keyword evidence="4" id="KW-0804">Transcription</keyword>
<evidence type="ECO:0000256" key="1">
    <source>
        <dbReference type="ARBA" id="ARBA00007871"/>
    </source>
</evidence>
<dbReference type="SUPFAM" id="SSF46785">
    <property type="entry name" value="Winged helix' DNA-binding domain"/>
    <property type="match status" value="1"/>
</dbReference>
<evidence type="ECO:0000259" key="5">
    <source>
        <dbReference type="PROSITE" id="PS50944"/>
    </source>
</evidence>
<dbReference type="PROSITE" id="PS50944">
    <property type="entry name" value="HTH_DTXR"/>
    <property type="match status" value="1"/>
</dbReference>
<dbReference type="GO" id="GO:0046983">
    <property type="term" value="F:protein dimerization activity"/>
    <property type="evidence" value="ECO:0007669"/>
    <property type="project" value="InterPro"/>
</dbReference>
<reference evidence="6" key="1">
    <citation type="journal article" date="2021" name="PeerJ">
        <title>Extensive microbial diversity within the chicken gut microbiome revealed by metagenomics and culture.</title>
        <authorList>
            <person name="Gilroy R."/>
            <person name="Ravi A."/>
            <person name="Getino M."/>
            <person name="Pursley I."/>
            <person name="Horton D.L."/>
            <person name="Alikhan N.F."/>
            <person name="Baker D."/>
            <person name="Gharbi K."/>
            <person name="Hall N."/>
            <person name="Watson M."/>
            <person name="Adriaenssens E.M."/>
            <person name="Foster-Nyarko E."/>
            <person name="Jarju S."/>
            <person name="Secka A."/>
            <person name="Antonio M."/>
            <person name="Oren A."/>
            <person name="Chaudhuri R.R."/>
            <person name="La Ragione R."/>
            <person name="Hildebrand F."/>
            <person name="Pallen M.J."/>
        </authorList>
    </citation>
    <scope>NUCLEOTIDE SEQUENCE</scope>
    <source>
        <strain evidence="6">CHK188-4685</strain>
    </source>
</reference>
<dbReference type="SMART" id="SM00529">
    <property type="entry name" value="HTH_DTXR"/>
    <property type="match status" value="1"/>
</dbReference>
<dbReference type="SUPFAM" id="SSF47979">
    <property type="entry name" value="Iron-dependent repressor protein, dimerization domain"/>
    <property type="match status" value="1"/>
</dbReference>
<gene>
    <name evidence="6" type="ORF">H9716_04060</name>
</gene>
<dbReference type="InterPro" id="IPR001367">
    <property type="entry name" value="Fe_dep_repressor"/>
</dbReference>
<dbReference type="Gene3D" id="1.10.60.10">
    <property type="entry name" value="Iron dependent repressor, metal binding and dimerisation domain"/>
    <property type="match status" value="1"/>
</dbReference>
<evidence type="ECO:0000256" key="3">
    <source>
        <dbReference type="ARBA" id="ARBA00023125"/>
    </source>
</evidence>
<protein>
    <submittedName>
        <fullName evidence="6">Metal-dependent transcriptional regulator</fullName>
    </submittedName>
</protein>
<dbReference type="Proteomes" id="UP000886804">
    <property type="component" value="Unassembled WGS sequence"/>
</dbReference>
<dbReference type="EMBL" id="DWYS01000052">
    <property type="protein sequence ID" value="HJB07018.1"/>
    <property type="molecule type" value="Genomic_DNA"/>
</dbReference>
<organism evidence="6 7">
    <name type="scientific">Candidatus Enterocloster faecavium</name>
    <dbReference type="NCBI Taxonomy" id="2838560"/>
    <lineage>
        <taxon>Bacteria</taxon>
        <taxon>Bacillati</taxon>
        <taxon>Bacillota</taxon>
        <taxon>Clostridia</taxon>
        <taxon>Lachnospirales</taxon>
        <taxon>Lachnospiraceae</taxon>
        <taxon>Enterocloster</taxon>
    </lineage>
</organism>
<dbReference type="GO" id="GO:0003700">
    <property type="term" value="F:DNA-binding transcription factor activity"/>
    <property type="evidence" value="ECO:0007669"/>
    <property type="project" value="InterPro"/>
</dbReference>
<dbReference type="InterPro" id="IPR036421">
    <property type="entry name" value="Fe_dep_repressor_sf"/>
</dbReference>
<feature type="domain" description="HTH dtxR-type" evidence="5">
    <location>
        <begin position="1"/>
        <end position="64"/>
    </location>
</feature>
<evidence type="ECO:0000313" key="6">
    <source>
        <dbReference type="EMBL" id="HJB07018.1"/>
    </source>
</evidence>
<evidence type="ECO:0000256" key="2">
    <source>
        <dbReference type="ARBA" id="ARBA00023015"/>
    </source>
</evidence>